<evidence type="ECO:0000256" key="6">
    <source>
        <dbReference type="SAM" id="MobiDB-lite"/>
    </source>
</evidence>
<dbReference type="PANTHER" id="PTHR34067:SF20">
    <property type="entry name" value="OS08G0206700 PROTEIN"/>
    <property type="match status" value="1"/>
</dbReference>
<feature type="compositionally biased region" description="Basic and acidic residues" evidence="6">
    <location>
        <begin position="508"/>
        <end position="520"/>
    </location>
</feature>
<feature type="domain" description="MBD" evidence="7">
    <location>
        <begin position="124"/>
        <end position="202"/>
    </location>
</feature>
<feature type="region of interest" description="Disordered" evidence="6">
    <location>
        <begin position="296"/>
        <end position="361"/>
    </location>
</feature>
<gene>
    <name evidence="8" type="primary">MBD13_1</name>
    <name evidence="8" type="ORF">CK203_013885</name>
</gene>
<evidence type="ECO:0000259" key="7">
    <source>
        <dbReference type="PROSITE" id="PS50982"/>
    </source>
</evidence>
<feature type="region of interest" description="Disordered" evidence="6">
    <location>
        <begin position="571"/>
        <end position="612"/>
    </location>
</feature>
<dbReference type="Gene3D" id="3.30.890.10">
    <property type="entry name" value="Methyl-cpg-binding Protein 2, Chain A"/>
    <property type="match status" value="3"/>
</dbReference>
<feature type="compositionally biased region" description="Basic residues" evidence="6">
    <location>
        <begin position="309"/>
        <end position="322"/>
    </location>
</feature>
<evidence type="ECO:0000256" key="2">
    <source>
        <dbReference type="ARBA" id="ARBA00023015"/>
    </source>
</evidence>
<dbReference type="InterPro" id="IPR016177">
    <property type="entry name" value="DNA-bd_dom_sf"/>
</dbReference>
<evidence type="ECO:0000256" key="4">
    <source>
        <dbReference type="ARBA" id="ARBA00023163"/>
    </source>
</evidence>
<dbReference type="PROSITE" id="PS50982">
    <property type="entry name" value="MBD"/>
    <property type="match status" value="2"/>
</dbReference>
<evidence type="ECO:0000256" key="5">
    <source>
        <dbReference type="ARBA" id="ARBA00023242"/>
    </source>
</evidence>
<keyword evidence="3" id="KW-0238">DNA-binding</keyword>
<keyword evidence="2" id="KW-0805">Transcription regulation</keyword>
<name>A0A438JJR5_VITVI</name>
<organism evidence="8 9">
    <name type="scientific">Vitis vinifera</name>
    <name type="common">Grape</name>
    <dbReference type="NCBI Taxonomy" id="29760"/>
    <lineage>
        <taxon>Eukaryota</taxon>
        <taxon>Viridiplantae</taxon>
        <taxon>Streptophyta</taxon>
        <taxon>Embryophyta</taxon>
        <taxon>Tracheophyta</taxon>
        <taxon>Spermatophyta</taxon>
        <taxon>Magnoliopsida</taxon>
        <taxon>eudicotyledons</taxon>
        <taxon>Gunneridae</taxon>
        <taxon>Pentapetalae</taxon>
        <taxon>rosids</taxon>
        <taxon>Vitales</taxon>
        <taxon>Vitaceae</taxon>
        <taxon>Viteae</taxon>
        <taxon>Vitis</taxon>
    </lineage>
</organism>
<feature type="region of interest" description="Disordered" evidence="6">
    <location>
        <begin position="378"/>
        <end position="415"/>
    </location>
</feature>
<evidence type="ECO:0000256" key="1">
    <source>
        <dbReference type="ARBA" id="ARBA00004123"/>
    </source>
</evidence>
<feature type="domain" description="MBD" evidence="7">
    <location>
        <begin position="223"/>
        <end position="290"/>
    </location>
</feature>
<dbReference type="SUPFAM" id="SSF54171">
    <property type="entry name" value="DNA-binding domain"/>
    <property type="match status" value="3"/>
</dbReference>
<evidence type="ECO:0000256" key="3">
    <source>
        <dbReference type="ARBA" id="ARBA00023125"/>
    </source>
</evidence>
<comment type="caution">
    <text evidence="8">The sequence shown here is derived from an EMBL/GenBank/DDBJ whole genome shotgun (WGS) entry which is preliminary data.</text>
</comment>
<reference evidence="8 9" key="1">
    <citation type="journal article" date="2018" name="PLoS Genet.">
        <title>Population sequencing reveals clonal diversity and ancestral inbreeding in the grapevine cultivar Chardonnay.</title>
        <authorList>
            <person name="Roach M.J."/>
            <person name="Johnson D.L."/>
            <person name="Bohlmann J."/>
            <person name="van Vuuren H.J."/>
            <person name="Jones S.J."/>
            <person name="Pretorius I.S."/>
            <person name="Schmidt S.A."/>
            <person name="Borneman A.R."/>
        </authorList>
    </citation>
    <scope>NUCLEOTIDE SEQUENCE [LARGE SCALE GENOMIC DNA]</scope>
    <source>
        <strain evidence="9">cv. Chardonnay</strain>
        <tissue evidence="8">Leaf</tissue>
    </source>
</reference>
<dbReference type="Pfam" id="PF01429">
    <property type="entry name" value="MBD"/>
    <property type="match status" value="1"/>
</dbReference>
<comment type="subcellular location">
    <subcellularLocation>
        <location evidence="1">Nucleus</location>
    </subcellularLocation>
</comment>
<dbReference type="Proteomes" id="UP000288805">
    <property type="component" value="Unassembled WGS sequence"/>
</dbReference>
<feature type="compositionally biased region" description="Basic and acidic residues" evidence="6">
    <location>
        <begin position="378"/>
        <end position="397"/>
    </location>
</feature>
<dbReference type="EMBL" id="QGNW01000039">
    <property type="protein sequence ID" value="RVX09194.1"/>
    <property type="molecule type" value="Genomic_DNA"/>
</dbReference>
<feature type="compositionally biased region" description="Basic and acidic residues" evidence="6">
    <location>
        <begin position="490"/>
        <end position="501"/>
    </location>
</feature>
<sequence length="612" mass="69194">MVENSPDWIPEGWTVQVKLAKNGRNVKKVSGKSSVKDYDQRNYYQTGKHGSLLAELLHTHHTWLLQYYFNSKTGQKFFSKNDIIRYVKRGSIHCDTSQPINMLNKRRSQNKIMPVSLEFEDSLGIKTKKFPDWLPNGWILELKTQRSGSCVGKQYKCLFLQCYLDPSTGYRFYSKPDVFRYLKTIKHNSCTSRQKKVGPGMPSLARFVPQYMQSYESISLFLVVIERSTADGLPAGWIKEIKIRMNENGIRRDPYYTDPVSGYVFRSRKDVFRYLKTGEISRHAFKPKNKCINVPELPNDEISPPPGAKRQKLMHQKTRRRLFSATASADTGSSEMSNLSLPENQGSRQTKQLFSKPKFALEPPTETLQEKLLVENEKYAESKKSSGRRNSDLQKDKGSKRKSKNKDCNLPCRSSKRLAGLKPDLVGNSGSSEQALAVADKISGKSEVIPALGVVMGSLDNTACCQLEVVLEAEPGHHASRAIEAPSDVEQSKKDNRHLEDEAVQEEEAGKLETGKKTGDEPELPPMDFPFMDVWSDPCLEFAFKTLTGAIPIEDNLEIEGYFQQQIDSSHTQNSSLTLPDFGLPSSQFDAQEKSVPRQHFASKPSVLPKEM</sequence>
<evidence type="ECO:0000313" key="9">
    <source>
        <dbReference type="Proteomes" id="UP000288805"/>
    </source>
</evidence>
<protein>
    <submittedName>
        <fullName evidence="8">Methyl-CpG-binding domain-containing protein 13</fullName>
    </submittedName>
</protein>
<evidence type="ECO:0000313" key="8">
    <source>
        <dbReference type="EMBL" id="RVX09194.1"/>
    </source>
</evidence>
<feature type="region of interest" description="Disordered" evidence="6">
    <location>
        <begin position="479"/>
        <end position="524"/>
    </location>
</feature>
<feature type="compositionally biased region" description="Polar residues" evidence="6">
    <location>
        <begin position="325"/>
        <end position="353"/>
    </location>
</feature>
<keyword evidence="5" id="KW-0539">Nucleus</keyword>
<dbReference type="PANTHER" id="PTHR34067">
    <property type="entry name" value="OS04G0193200 PROTEIN"/>
    <property type="match status" value="1"/>
</dbReference>
<dbReference type="AlphaFoldDB" id="A0A438JJR5"/>
<accession>A0A438JJR5</accession>
<dbReference type="InterPro" id="IPR038945">
    <property type="entry name" value="MBD13-like"/>
</dbReference>
<proteinExistence type="predicted"/>
<dbReference type="InterPro" id="IPR001739">
    <property type="entry name" value="Methyl_CpG_DNA-bd"/>
</dbReference>
<dbReference type="GO" id="GO:0005634">
    <property type="term" value="C:nucleus"/>
    <property type="evidence" value="ECO:0007669"/>
    <property type="project" value="UniProtKB-SubCell"/>
</dbReference>
<keyword evidence="4" id="KW-0804">Transcription</keyword>
<dbReference type="GO" id="GO:0003677">
    <property type="term" value="F:DNA binding"/>
    <property type="evidence" value="ECO:0007669"/>
    <property type="project" value="UniProtKB-KW"/>
</dbReference>